<gene>
    <name evidence="1" type="ORF">BS101_06075</name>
</gene>
<sequence>MEQYKNLNILENETDSQVNIKNVFVDIKLMLNICEDGFKKDKGMYTMTVFDIADKIKDKISHEGVSVQLYGYSGNIIKMKNVTISYVENDVILESKQYTKIVK</sequence>
<dbReference type="RefSeq" id="WP_073538011.1">
    <property type="nucleotide sequence ID" value="NZ_CP018335.1"/>
</dbReference>
<evidence type="ECO:0000313" key="1">
    <source>
        <dbReference type="EMBL" id="APM38338.1"/>
    </source>
</evidence>
<protein>
    <submittedName>
        <fullName evidence="1">Uncharacterized protein</fullName>
    </submittedName>
</protein>
<accession>A0A1L5F5Q8</accession>
<name>A0A1L5F5Q8_CLOKL</name>
<dbReference type="EMBL" id="CP018335">
    <property type="protein sequence ID" value="APM38338.1"/>
    <property type="molecule type" value="Genomic_DNA"/>
</dbReference>
<dbReference type="AlphaFoldDB" id="A0A1L5F5Q8"/>
<organism evidence="1 2">
    <name type="scientific">Clostridium kluyveri</name>
    <dbReference type="NCBI Taxonomy" id="1534"/>
    <lineage>
        <taxon>Bacteria</taxon>
        <taxon>Bacillati</taxon>
        <taxon>Bacillota</taxon>
        <taxon>Clostridia</taxon>
        <taxon>Eubacteriales</taxon>
        <taxon>Clostridiaceae</taxon>
        <taxon>Clostridium</taxon>
    </lineage>
</organism>
<dbReference type="Proteomes" id="UP000184604">
    <property type="component" value="Chromosome"/>
</dbReference>
<evidence type="ECO:0000313" key="2">
    <source>
        <dbReference type="Proteomes" id="UP000184604"/>
    </source>
</evidence>
<reference evidence="1 2" key="1">
    <citation type="submission" date="2016-12" db="EMBL/GenBank/DDBJ databases">
        <title>Complete genome sequence of Clostridium kluyveri JZZ isolated from the pit mud of a Chinese flavor liquor-making factory.</title>
        <authorList>
            <person name="Wang Y."/>
        </authorList>
    </citation>
    <scope>NUCLEOTIDE SEQUENCE [LARGE SCALE GENOMIC DNA]</scope>
    <source>
        <strain evidence="1 2">JZZ</strain>
    </source>
</reference>
<proteinExistence type="predicted"/>